<evidence type="ECO:0000259" key="8">
    <source>
        <dbReference type="Pfam" id="PF19053"/>
    </source>
</evidence>
<feature type="transmembrane region" description="Helical" evidence="7">
    <location>
        <begin position="131"/>
        <end position="151"/>
    </location>
</feature>
<organism evidence="9 10">
    <name type="scientific">Mycobacterium ostraviense</name>
    <dbReference type="NCBI Taxonomy" id="2738409"/>
    <lineage>
        <taxon>Bacteria</taxon>
        <taxon>Bacillati</taxon>
        <taxon>Actinomycetota</taxon>
        <taxon>Actinomycetes</taxon>
        <taxon>Mycobacteriales</taxon>
        <taxon>Mycobacteriaceae</taxon>
        <taxon>Mycobacterium</taxon>
    </lineage>
</organism>
<comment type="subcellular location">
    <subcellularLocation>
        <location evidence="1">Cell membrane</location>
        <topology evidence="1">Multi-pass membrane protein</topology>
    </subcellularLocation>
</comment>
<dbReference type="Proteomes" id="UP000077342">
    <property type="component" value="Unassembled WGS sequence"/>
</dbReference>
<feature type="transmembrane region" description="Helical" evidence="7">
    <location>
        <begin position="329"/>
        <end position="346"/>
    </location>
</feature>
<feature type="transmembrane region" description="Helical" evidence="7">
    <location>
        <begin position="157"/>
        <end position="178"/>
    </location>
</feature>
<dbReference type="InterPro" id="IPR006707">
    <property type="entry name" value="T7SS_EccD"/>
</dbReference>
<evidence type="ECO:0000256" key="2">
    <source>
        <dbReference type="ARBA" id="ARBA00006162"/>
    </source>
</evidence>
<feature type="transmembrane region" description="Helical" evidence="7">
    <location>
        <begin position="444"/>
        <end position="471"/>
    </location>
</feature>
<feature type="transmembrane region" description="Helical" evidence="7">
    <location>
        <begin position="352"/>
        <end position="370"/>
    </location>
</feature>
<dbReference type="InterPro" id="IPR024962">
    <property type="entry name" value="YukD-like"/>
</dbReference>
<comment type="similarity">
    <text evidence="2">Belongs to the EccD/Snm4 family.</text>
</comment>
<dbReference type="GO" id="GO:0005886">
    <property type="term" value="C:plasma membrane"/>
    <property type="evidence" value="ECO:0007669"/>
    <property type="project" value="UniProtKB-SubCell"/>
</dbReference>
<dbReference type="Pfam" id="PF08817">
    <property type="entry name" value="YukD"/>
    <property type="match status" value="1"/>
</dbReference>
<evidence type="ECO:0000313" key="10">
    <source>
        <dbReference type="Proteomes" id="UP000077342"/>
    </source>
</evidence>
<dbReference type="Gene3D" id="3.10.20.90">
    <property type="entry name" value="Phosphatidylinositol 3-kinase Catalytic Subunit, Chain A, domain 1"/>
    <property type="match status" value="1"/>
</dbReference>
<keyword evidence="4 7" id="KW-0812">Transmembrane</keyword>
<keyword evidence="6 7" id="KW-0472">Membrane</keyword>
<dbReference type="InterPro" id="IPR044049">
    <property type="entry name" value="EccD_transm"/>
</dbReference>
<proteinExistence type="inferred from homology"/>
<keyword evidence="5 7" id="KW-1133">Transmembrane helix</keyword>
<dbReference type="Pfam" id="PF19053">
    <property type="entry name" value="EccD"/>
    <property type="match status" value="1"/>
</dbReference>
<feature type="transmembrane region" description="Helical" evidence="7">
    <location>
        <begin position="382"/>
        <end position="401"/>
    </location>
</feature>
<sequence>MMSGTVMPIVRVAILADSRLTEMALPAELPLREILPAVQRLVIPAAENGDGGEAGLGAAAHLSLAPIGGAPFSLDASLDTVGVVDGDLLALQPVPTGPAAPGIVEDIADAAMIFSSSRLNPWGPKHIQRGALAAVIGVALVATGLAVSYRVATGASAGLVTVSGIAVVMALAGLLITARSPRTGTAVSIAALVPIAGALALAVPGKFGPAQLLLAAAGVTAWSLLCLMVPSAERERIVALFTAIAVTAAGVWLAAGAELLWQLPLRSVGCGLIVAALLITIQAAQLSALWARFPLPVIPAPGDPTPSAPSLRVLEDLPRRVRVSDAHQSGFIAAAVLLSVLGSVAIAVRPEAVAGVGWYVVAATAAATALRARVWDSAACKAWLLAQPHLVAGVLVVVYTATGRYAAALGVVLVLAVLVLAWIAVALNPAIASPDSYSLPLRRVLGFVAAGLDVSLIPVMAYLVGLFTWVLNR</sequence>
<feature type="transmembrane region" description="Helical" evidence="7">
    <location>
        <begin position="263"/>
        <end position="284"/>
    </location>
</feature>
<feature type="transmembrane region" description="Helical" evidence="7">
    <location>
        <begin position="407"/>
        <end position="432"/>
    </location>
</feature>
<reference evidence="10" key="1">
    <citation type="submission" date="2016-04" db="EMBL/GenBank/DDBJ databases">
        <authorList>
            <person name="Strapagiel D."/>
            <person name="Borowka P."/>
            <person name="Marciniak B."/>
            <person name="Bakula Z."/>
            <person name="Van Ingen J."/>
            <person name="Safianowska A."/>
            <person name="Dziadek J."/>
            <person name="Jagielski T."/>
        </authorList>
    </citation>
    <scope>NUCLEOTIDE SEQUENCE [LARGE SCALE GENOMIC DNA]</scope>
    <source>
        <strain evidence="10">1010001458</strain>
    </source>
</reference>
<dbReference type="AlphaFoldDB" id="A0A162D1N7"/>
<dbReference type="PIRSF" id="PIRSF017804">
    <property type="entry name" value="Secretion_EccD1"/>
    <property type="match status" value="1"/>
</dbReference>
<evidence type="ECO:0000256" key="5">
    <source>
        <dbReference type="ARBA" id="ARBA00022989"/>
    </source>
</evidence>
<keyword evidence="3" id="KW-1003">Cell membrane</keyword>
<evidence type="ECO:0000313" key="9">
    <source>
        <dbReference type="EMBL" id="KZS66015.1"/>
    </source>
</evidence>
<evidence type="ECO:0000256" key="1">
    <source>
        <dbReference type="ARBA" id="ARBA00004651"/>
    </source>
</evidence>
<accession>A0A162D1N7</accession>
<feature type="transmembrane region" description="Helical" evidence="7">
    <location>
        <begin position="237"/>
        <end position="257"/>
    </location>
</feature>
<evidence type="ECO:0000256" key="3">
    <source>
        <dbReference type="ARBA" id="ARBA00022475"/>
    </source>
</evidence>
<dbReference type="EMBL" id="LWCI01000055">
    <property type="protein sequence ID" value="KZS66015.1"/>
    <property type="molecule type" value="Genomic_DNA"/>
</dbReference>
<evidence type="ECO:0000256" key="7">
    <source>
        <dbReference type="SAM" id="Phobius"/>
    </source>
</evidence>
<keyword evidence="10" id="KW-1185">Reference proteome</keyword>
<dbReference type="NCBIfam" id="TIGR03920">
    <property type="entry name" value="T7SS_EccD"/>
    <property type="match status" value="1"/>
</dbReference>
<name>A0A162D1N7_9MYCO</name>
<comment type="caution">
    <text evidence="9">The sequence shown here is derived from an EMBL/GenBank/DDBJ whole genome shotgun (WGS) entry which is preliminary data.</text>
</comment>
<protein>
    <submittedName>
        <fullName evidence="9">Type VII secretion integral membrane protein EccD</fullName>
    </submittedName>
</protein>
<feature type="domain" description="EccD-like transmembrane" evidence="8">
    <location>
        <begin position="130"/>
        <end position="470"/>
    </location>
</feature>
<feature type="transmembrane region" description="Helical" evidence="7">
    <location>
        <begin position="185"/>
        <end position="204"/>
    </location>
</feature>
<feature type="transmembrane region" description="Helical" evidence="7">
    <location>
        <begin position="210"/>
        <end position="230"/>
    </location>
</feature>
<gene>
    <name evidence="9" type="ORF">A4G28_15470</name>
</gene>
<evidence type="ECO:0000256" key="6">
    <source>
        <dbReference type="ARBA" id="ARBA00023136"/>
    </source>
</evidence>
<evidence type="ECO:0000256" key="4">
    <source>
        <dbReference type="ARBA" id="ARBA00022692"/>
    </source>
</evidence>